<dbReference type="InterPro" id="IPR027417">
    <property type="entry name" value="P-loop_NTPase"/>
</dbReference>
<comment type="caution">
    <text evidence="1">The sequence shown here is derived from an EMBL/GenBank/DDBJ whole genome shotgun (WGS) entry which is preliminary data.</text>
</comment>
<name>A0A1F5SL80_9BACT</name>
<proteinExistence type="predicted"/>
<reference evidence="1 2" key="1">
    <citation type="journal article" date="2016" name="Nat. Commun.">
        <title>Thousands of microbial genomes shed light on interconnected biogeochemical processes in an aquifer system.</title>
        <authorList>
            <person name="Anantharaman K."/>
            <person name="Brown C.T."/>
            <person name="Hug L.A."/>
            <person name="Sharon I."/>
            <person name="Castelle C.J."/>
            <person name="Probst A.J."/>
            <person name="Thomas B.C."/>
            <person name="Singh A."/>
            <person name="Wilkins M.J."/>
            <person name="Karaoz U."/>
            <person name="Brodie E.L."/>
            <person name="Williams K.H."/>
            <person name="Hubbard S.S."/>
            <person name="Banfield J.F."/>
        </authorList>
    </citation>
    <scope>NUCLEOTIDE SEQUENCE [LARGE SCALE GENOMIC DNA]</scope>
</reference>
<protein>
    <recommendedName>
        <fullName evidence="3">Adenylate kinase</fullName>
    </recommendedName>
</protein>
<dbReference type="AlphaFoldDB" id="A0A1F5SL80"/>
<dbReference type="PANTHER" id="PTHR41930:SF1">
    <property type="entry name" value="DEPHOSPHO-COA KINASE"/>
    <property type="match status" value="1"/>
</dbReference>
<dbReference type="STRING" id="1797994.A2227_02260"/>
<organism evidence="1 2">
    <name type="scientific">Candidatus Falkowbacteria bacterium RIFOXYA2_FULL_47_19</name>
    <dbReference type="NCBI Taxonomy" id="1797994"/>
    <lineage>
        <taxon>Bacteria</taxon>
        <taxon>Candidatus Falkowiibacteriota</taxon>
    </lineage>
</organism>
<evidence type="ECO:0008006" key="3">
    <source>
        <dbReference type="Google" id="ProtNLM"/>
    </source>
</evidence>
<dbReference type="Proteomes" id="UP000178367">
    <property type="component" value="Unassembled WGS sequence"/>
</dbReference>
<evidence type="ECO:0000313" key="2">
    <source>
        <dbReference type="Proteomes" id="UP000178367"/>
    </source>
</evidence>
<evidence type="ECO:0000313" key="1">
    <source>
        <dbReference type="EMBL" id="OGF27422.1"/>
    </source>
</evidence>
<accession>A0A1F5SL80</accession>
<dbReference type="PANTHER" id="PTHR41930">
    <property type="entry name" value="UPF0200 PROTEIN MJ1399"/>
    <property type="match status" value="1"/>
</dbReference>
<gene>
    <name evidence="1" type="ORF">A2227_02260</name>
</gene>
<dbReference type="Gene3D" id="3.40.50.300">
    <property type="entry name" value="P-loop containing nucleotide triphosphate hydrolases"/>
    <property type="match status" value="1"/>
</dbReference>
<sequence>MEKKTIIGIIGEQAGGKGSASDIIIKRYGGVRITTSSILRRTLDSLHIPFSRENLINLAMILKRGFGDSVLMDAALKDVENIDSDLVIVDGIRMKGDTDPFKKVYKESFTLIYVTADPKIRYERSKKRGEKAGENLATLEEFLEKEKAPTEAAIAEVGKTADFKITNDGNYEELEKAVIAVMEKI</sequence>
<dbReference type="EMBL" id="MFGB01000008">
    <property type="protein sequence ID" value="OGF27422.1"/>
    <property type="molecule type" value="Genomic_DNA"/>
</dbReference>
<dbReference type="SUPFAM" id="SSF52540">
    <property type="entry name" value="P-loop containing nucleoside triphosphate hydrolases"/>
    <property type="match status" value="1"/>
</dbReference>